<dbReference type="AlphaFoldDB" id="A0A1I7LHD2"/>
<evidence type="ECO:0000313" key="2">
    <source>
        <dbReference type="EMBL" id="SFV09083.1"/>
    </source>
</evidence>
<accession>A0A1I7LHD2</accession>
<organism evidence="2 3">
    <name type="scientific">Alicyclobacillus macrosporangiidus</name>
    <dbReference type="NCBI Taxonomy" id="392015"/>
    <lineage>
        <taxon>Bacteria</taxon>
        <taxon>Bacillati</taxon>
        <taxon>Bacillota</taxon>
        <taxon>Bacilli</taxon>
        <taxon>Bacillales</taxon>
        <taxon>Alicyclobacillaceae</taxon>
        <taxon>Alicyclobacillus</taxon>
    </lineage>
</organism>
<evidence type="ECO:0000256" key="1">
    <source>
        <dbReference type="SAM" id="Coils"/>
    </source>
</evidence>
<protein>
    <recommendedName>
        <fullName evidence="4">DUF2325 domain-containing protein</fullName>
    </recommendedName>
</protein>
<name>A0A1I7LHD2_9BACL</name>
<keyword evidence="1" id="KW-0175">Coiled coil</keyword>
<dbReference type="RefSeq" id="WP_074956767.1">
    <property type="nucleotide sequence ID" value="NZ_FPBV01000051.1"/>
</dbReference>
<gene>
    <name evidence="2" type="ORF">SAMN05421543_1511</name>
</gene>
<keyword evidence="3" id="KW-1185">Reference proteome</keyword>
<feature type="coiled-coil region" evidence="1">
    <location>
        <begin position="222"/>
        <end position="264"/>
    </location>
</feature>
<dbReference type="Proteomes" id="UP000183508">
    <property type="component" value="Unassembled WGS sequence"/>
</dbReference>
<evidence type="ECO:0008006" key="4">
    <source>
        <dbReference type="Google" id="ProtNLM"/>
    </source>
</evidence>
<evidence type="ECO:0000313" key="3">
    <source>
        <dbReference type="Proteomes" id="UP000183508"/>
    </source>
</evidence>
<sequence length="393" mass="44783">MDKSVVFELPVRFKFRSFTLYVKSKETKAIMRDGVPVTIEELWSFLQDPAFTQEEDALVQFSLDDCRSLNAYFILRIMVESSPSKRDVAQLLQTTGMRFTPKDLKAGNQRIIQRAEEALLRPHILKRHLAMQQDVLLLPQIRKALKSDAPMEQLGRQFRDELNVRMDESDDEIAAGTLYAIIFLEKDDDLVLRWLDKARRTVDPEHLILSYCLAYSLDAYLRARLRATEKAAARDIEAAKANEVDRLREENERLHQQYEQDVQTLLSVIDSLHQIIRGRDQRESHVSALVGKRILVVGDESHAPQYRAILEAKGAIFDFLPGFDKDRTTASKLDAADGILFITAYSSHIKFYALKASDKRAVLVHHAGLGAFAKAVEELERKMSVAPVDLTAT</sequence>
<dbReference type="OrthoDB" id="2372047at2"/>
<proteinExistence type="predicted"/>
<dbReference type="EMBL" id="FPBV01000051">
    <property type="protein sequence ID" value="SFV09083.1"/>
    <property type="molecule type" value="Genomic_DNA"/>
</dbReference>
<reference evidence="3" key="1">
    <citation type="submission" date="2016-10" db="EMBL/GenBank/DDBJ databases">
        <authorList>
            <person name="Varghese N."/>
        </authorList>
    </citation>
    <scope>NUCLEOTIDE SEQUENCE [LARGE SCALE GENOMIC DNA]</scope>
    <source>
        <strain evidence="3">DSM 17980</strain>
    </source>
</reference>